<evidence type="ECO:0000313" key="3">
    <source>
        <dbReference type="Proteomes" id="UP000283530"/>
    </source>
</evidence>
<proteinExistence type="predicted"/>
<accession>A0A3S3NRE3</accession>
<keyword evidence="3" id="KW-1185">Reference proteome</keyword>
<dbReference type="PANTHER" id="PTHR33601">
    <property type="entry name" value="PROTEIN LITTLE ZIPPER 4"/>
    <property type="match status" value="1"/>
</dbReference>
<dbReference type="EMBL" id="QPKB01000012">
    <property type="protein sequence ID" value="RWR97137.1"/>
    <property type="molecule type" value="Genomic_DNA"/>
</dbReference>
<dbReference type="InterPro" id="IPR039312">
    <property type="entry name" value="ZPR"/>
</dbReference>
<sequence length="134" mass="15174">MNPNHQGVLVAHLRNDHSTPPRSTIINLQLKLSIATTKLTSNAPPQSSLETIKCMASLKPKSWNWLNSELYLQNCFMIQENERLRKQAQLLNQENQPLLAQLKLKFSQNNPNPKPIPDLNINISSTPDPTNSKQ</sequence>
<name>A0A3S3NRE3_9MAGN</name>
<dbReference type="AlphaFoldDB" id="A0A3S3NRE3"/>
<protein>
    <submittedName>
        <fullName evidence="2">Protein LITTLE ZIPPER 3 isoform X2</fullName>
    </submittedName>
</protein>
<evidence type="ECO:0000256" key="1">
    <source>
        <dbReference type="SAM" id="MobiDB-lite"/>
    </source>
</evidence>
<organism evidence="2 3">
    <name type="scientific">Cinnamomum micranthum f. kanehirae</name>
    <dbReference type="NCBI Taxonomy" id="337451"/>
    <lineage>
        <taxon>Eukaryota</taxon>
        <taxon>Viridiplantae</taxon>
        <taxon>Streptophyta</taxon>
        <taxon>Embryophyta</taxon>
        <taxon>Tracheophyta</taxon>
        <taxon>Spermatophyta</taxon>
        <taxon>Magnoliopsida</taxon>
        <taxon>Magnoliidae</taxon>
        <taxon>Laurales</taxon>
        <taxon>Lauraceae</taxon>
        <taxon>Cinnamomum</taxon>
    </lineage>
</organism>
<feature type="region of interest" description="Disordered" evidence="1">
    <location>
        <begin position="107"/>
        <end position="134"/>
    </location>
</feature>
<comment type="caution">
    <text evidence="2">The sequence shown here is derived from an EMBL/GenBank/DDBJ whole genome shotgun (WGS) entry which is preliminary data.</text>
</comment>
<reference evidence="2 3" key="1">
    <citation type="journal article" date="2019" name="Nat. Plants">
        <title>Stout camphor tree genome fills gaps in understanding of flowering plant genome evolution.</title>
        <authorList>
            <person name="Chaw S.M."/>
            <person name="Liu Y.C."/>
            <person name="Wu Y.W."/>
            <person name="Wang H.Y."/>
            <person name="Lin C.I."/>
            <person name="Wu C.S."/>
            <person name="Ke H.M."/>
            <person name="Chang L.Y."/>
            <person name="Hsu C.Y."/>
            <person name="Yang H.T."/>
            <person name="Sudianto E."/>
            <person name="Hsu M.H."/>
            <person name="Wu K.P."/>
            <person name="Wang L.N."/>
            <person name="Leebens-Mack J.H."/>
            <person name="Tsai I.J."/>
        </authorList>
    </citation>
    <scope>NUCLEOTIDE SEQUENCE [LARGE SCALE GENOMIC DNA]</scope>
    <source>
        <strain evidence="3">cv. Chaw 1501</strain>
        <tissue evidence="2">Young leaves</tissue>
    </source>
</reference>
<dbReference type="OrthoDB" id="1714540at2759"/>
<gene>
    <name evidence="2" type="ORF">CKAN_02655300</name>
</gene>
<dbReference type="PANTHER" id="PTHR33601:SF1">
    <property type="entry name" value="PROTEIN LITTLE ZIPPER 4"/>
    <property type="match status" value="1"/>
</dbReference>
<evidence type="ECO:0000313" key="2">
    <source>
        <dbReference type="EMBL" id="RWR97137.1"/>
    </source>
</evidence>
<dbReference type="Proteomes" id="UP000283530">
    <property type="component" value="Unassembled WGS sequence"/>
</dbReference>
<feature type="compositionally biased region" description="Polar residues" evidence="1">
    <location>
        <begin position="121"/>
        <end position="134"/>
    </location>
</feature>